<keyword evidence="1" id="KW-1133">Transmembrane helix</keyword>
<organism evidence="2 3">
    <name type="scientific">Paenibacillus cellulosilyticus</name>
    <dbReference type="NCBI Taxonomy" id="375489"/>
    <lineage>
        <taxon>Bacteria</taxon>
        <taxon>Bacillati</taxon>
        <taxon>Bacillota</taxon>
        <taxon>Bacilli</taxon>
        <taxon>Bacillales</taxon>
        <taxon>Paenibacillaceae</taxon>
        <taxon>Paenibacillus</taxon>
    </lineage>
</organism>
<keyword evidence="1" id="KW-0472">Membrane</keyword>
<accession>A0A2V2YWH7</accession>
<dbReference type="Proteomes" id="UP000246635">
    <property type="component" value="Unassembled WGS sequence"/>
</dbReference>
<keyword evidence="3" id="KW-1185">Reference proteome</keyword>
<evidence type="ECO:0000313" key="2">
    <source>
        <dbReference type="EMBL" id="PWW05632.1"/>
    </source>
</evidence>
<dbReference type="AlphaFoldDB" id="A0A2V2YWH7"/>
<protein>
    <submittedName>
        <fullName evidence="2">Uncharacterized protein DUF4044</fullName>
    </submittedName>
</protein>
<proteinExistence type="predicted"/>
<reference evidence="2 3" key="1">
    <citation type="submission" date="2018-05" db="EMBL/GenBank/DDBJ databases">
        <title>Genomic Encyclopedia of Type Strains, Phase III (KMG-III): the genomes of soil and plant-associated and newly described type strains.</title>
        <authorList>
            <person name="Whitman W."/>
        </authorList>
    </citation>
    <scope>NUCLEOTIDE SEQUENCE [LARGE SCALE GENOMIC DNA]</scope>
    <source>
        <strain evidence="2 3">CECT 5696</strain>
    </source>
</reference>
<comment type="caution">
    <text evidence="2">The sequence shown here is derived from an EMBL/GenBank/DDBJ whole genome shotgun (WGS) entry which is preliminary data.</text>
</comment>
<dbReference type="RefSeq" id="WP_174812645.1">
    <property type="nucleotide sequence ID" value="NZ_CP054612.1"/>
</dbReference>
<dbReference type="EMBL" id="QGTQ01000004">
    <property type="protein sequence ID" value="PWW05632.1"/>
    <property type="molecule type" value="Genomic_DNA"/>
</dbReference>
<dbReference type="InterPro" id="IPR049722">
    <property type="entry name" value="Prli42-like"/>
</dbReference>
<evidence type="ECO:0000256" key="1">
    <source>
        <dbReference type="SAM" id="Phobius"/>
    </source>
</evidence>
<dbReference type="NCBIfam" id="NF033880">
    <property type="entry name" value="Prli42"/>
    <property type="match status" value="1"/>
</dbReference>
<keyword evidence="1" id="KW-0812">Transmembrane</keyword>
<evidence type="ECO:0000313" key="3">
    <source>
        <dbReference type="Proteomes" id="UP000246635"/>
    </source>
</evidence>
<sequence>MFSSRVVKIVVWIMLAAMLLSVIVSGISFLLI</sequence>
<gene>
    <name evidence="2" type="ORF">DFQ01_104193</name>
</gene>
<feature type="transmembrane region" description="Helical" evidence="1">
    <location>
        <begin position="9"/>
        <end position="31"/>
    </location>
</feature>
<name>A0A2V2YWH7_9BACL</name>